<gene>
    <name evidence="1" type="ORF">Xmlh_18025</name>
</gene>
<evidence type="ECO:0000313" key="2">
    <source>
        <dbReference type="Proteomes" id="UP000190559"/>
    </source>
</evidence>
<name>A0A1T1NUW0_9XANT</name>
<dbReference type="Proteomes" id="UP000190559">
    <property type="component" value="Unassembled WGS sequence"/>
</dbReference>
<proteinExistence type="predicted"/>
<sequence length="95" mass="10674">MNEINIKSPGTSVQTQAERIAMSLRTLKPNPKQQKEELFALLYPVITELMDQGITQKAILAMLSKKGLKLHPARFKELLEQHAKETVTSDVEDAT</sequence>
<evidence type="ECO:0000313" key="1">
    <source>
        <dbReference type="EMBL" id="OOW67187.1"/>
    </source>
</evidence>
<dbReference type="RefSeq" id="WP_078564842.1">
    <property type="nucleotide sequence ID" value="NZ_LOJW01000044.1"/>
</dbReference>
<dbReference type="EMBL" id="LOJW01000044">
    <property type="protein sequence ID" value="OOW67187.1"/>
    <property type="molecule type" value="Genomic_DNA"/>
</dbReference>
<dbReference type="AlphaFoldDB" id="A0A1T1NUW0"/>
<reference evidence="1 2" key="1">
    <citation type="submission" date="2015-12" db="EMBL/GenBank/DDBJ databases">
        <authorList>
            <person name="Shamseldin A."/>
            <person name="Moawad H."/>
            <person name="Abd El-Rahim W.M."/>
            <person name="Sadowsky M.J."/>
        </authorList>
    </citation>
    <scope>NUCLEOTIDE SEQUENCE [LARGE SCALE GENOMIC DNA]</scope>
    <source>
        <strain evidence="1 2">LMG9050</strain>
    </source>
</reference>
<accession>A0A1T1NUW0</accession>
<organism evidence="1 2">
    <name type="scientific">Xanthomonas axonopodis pv. melhusii</name>
    <dbReference type="NCBI Taxonomy" id="487834"/>
    <lineage>
        <taxon>Bacteria</taxon>
        <taxon>Pseudomonadati</taxon>
        <taxon>Pseudomonadota</taxon>
        <taxon>Gammaproteobacteria</taxon>
        <taxon>Lysobacterales</taxon>
        <taxon>Lysobacteraceae</taxon>
        <taxon>Xanthomonas</taxon>
    </lineage>
</organism>
<protein>
    <submittedName>
        <fullName evidence="1">Uncharacterized protein</fullName>
    </submittedName>
</protein>
<comment type="caution">
    <text evidence="1">The sequence shown here is derived from an EMBL/GenBank/DDBJ whole genome shotgun (WGS) entry which is preliminary data.</text>
</comment>